<dbReference type="EMBL" id="UFYN01000003">
    <property type="protein sequence ID" value="STE74888.1"/>
    <property type="molecule type" value="Genomic_DNA"/>
</dbReference>
<name>A0A376JW93_ECOLX</name>
<protein>
    <submittedName>
        <fullName evidence="1">Uncharacterized protein</fullName>
    </submittedName>
</protein>
<accession>A0A376JW93</accession>
<proteinExistence type="predicted"/>
<evidence type="ECO:0000313" key="1">
    <source>
        <dbReference type="EMBL" id="STE74888.1"/>
    </source>
</evidence>
<dbReference type="AlphaFoldDB" id="A0A376JW93"/>
<reference evidence="1 2" key="1">
    <citation type="submission" date="2018-06" db="EMBL/GenBank/DDBJ databases">
        <authorList>
            <consortium name="Pathogen Informatics"/>
            <person name="Doyle S."/>
        </authorList>
    </citation>
    <scope>NUCLEOTIDE SEQUENCE [LARGE SCALE GENOMIC DNA]</scope>
    <source>
        <strain evidence="1 2">NCTC11181</strain>
    </source>
</reference>
<dbReference type="Proteomes" id="UP000254219">
    <property type="component" value="Unassembled WGS sequence"/>
</dbReference>
<gene>
    <name evidence="1" type="ORF">NCTC11181_04299</name>
</gene>
<evidence type="ECO:0000313" key="2">
    <source>
        <dbReference type="Proteomes" id="UP000254219"/>
    </source>
</evidence>
<organism evidence="1 2">
    <name type="scientific">Escherichia coli</name>
    <dbReference type="NCBI Taxonomy" id="562"/>
    <lineage>
        <taxon>Bacteria</taxon>
        <taxon>Pseudomonadati</taxon>
        <taxon>Pseudomonadota</taxon>
        <taxon>Gammaproteobacteria</taxon>
        <taxon>Enterobacterales</taxon>
        <taxon>Enterobacteriaceae</taxon>
        <taxon>Escherichia</taxon>
    </lineage>
</organism>
<sequence length="82" mass="9578">MHSVRRPVIELHDHFAQPVLRLHSVQFAGDQQTVDNRRAFSTVVRTEEEIIFSSNRHRSQRVFTDVVVYFHLAITTVHVQAI</sequence>